<dbReference type="Proteomes" id="UP000326789">
    <property type="component" value="Unassembled WGS sequence"/>
</dbReference>
<evidence type="ECO:0000313" key="2">
    <source>
        <dbReference type="Proteomes" id="UP000326789"/>
    </source>
</evidence>
<accession>A0A5N3RBX3</accession>
<proteinExistence type="predicted"/>
<reference evidence="1 2" key="1">
    <citation type="submission" date="2019-09" db="EMBL/GenBank/DDBJ databases">
        <title>Whole genome sequence of Vibrio fortis.</title>
        <authorList>
            <person name="Das S.K."/>
        </authorList>
    </citation>
    <scope>NUCLEOTIDE SEQUENCE [LARGE SCALE GENOMIC DNA]</scope>
    <source>
        <strain evidence="1 2">AN60</strain>
    </source>
</reference>
<dbReference type="EMBL" id="VWSE01000002">
    <property type="protein sequence ID" value="KAB0291996.1"/>
    <property type="molecule type" value="Genomic_DNA"/>
</dbReference>
<name>A0A5N3RBX3_9VIBR</name>
<dbReference type="AlphaFoldDB" id="A0A5N3RBX3"/>
<gene>
    <name evidence="1" type="ORF">F2P58_02365</name>
</gene>
<organism evidence="1 2">
    <name type="scientific">Vibrio fortis</name>
    <dbReference type="NCBI Taxonomy" id="212667"/>
    <lineage>
        <taxon>Bacteria</taxon>
        <taxon>Pseudomonadati</taxon>
        <taxon>Pseudomonadota</taxon>
        <taxon>Gammaproteobacteria</taxon>
        <taxon>Vibrionales</taxon>
        <taxon>Vibrionaceae</taxon>
        <taxon>Vibrio</taxon>
    </lineage>
</organism>
<sequence>MSVATIEHSDQAIPPLENPCPDLPCWSLNREQKERGLTFLQRTRKELGERKLKPLRSRRAELQAQYANTNSNTERQRLSREIHRIDASAQDVLSRWS</sequence>
<comment type="caution">
    <text evidence="1">The sequence shown here is derived from an EMBL/GenBank/DDBJ whole genome shotgun (WGS) entry which is preliminary data.</text>
</comment>
<evidence type="ECO:0000313" key="1">
    <source>
        <dbReference type="EMBL" id="KAB0291996.1"/>
    </source>
</evidence>
<dbReference type="RefSeq" id="WP_150868707.1">
    <property type="nucleotide sequence ID" value="NZ_VWSE01000002.1"/>
</dbReference>
<protein>
    <submittedName>
        <fullName evidence="1">Uncharacterized protein</fullName>
    </submittedName>
</protein>